<comment type="caution">
    <text evidence="2">The sequence shown here is derived from an EMBL/GenBank/DDBJ whole genome shotgun (WGS) entry which is preliminary data.</text>
</comment>
<keyword evidence="3" id="KW-1185">Reference proteome</keyword>
<evidence type="ECO:0000313" key="2">
    <source>
        <dbReference type="EMBL" id="GAA0648726.1"/>
    </source>
</evidence>
<dbReference type="Gene3D" id="3.40.50.300">
    <property type="entry name" value="P-loop containing nucleotide triphosphate hydrolases"/>
    <property type="match status" value="1"/>
</dbReference>
<evidence type="ECO:0000313" key="3">
    <source>
        <dbReference type="Proteomes" id="UP001500194"/>
    </source>
</evidence>
<protein>
    <recommendedName>
        <fullName evidence="4">DNA helicase</fullName>
    </recommendedName>
</protein>
<dbReference type="RefSeq" id="WP_227261379.1">
    <property type="nucleotide sequence ID" value="NZ_BAAADU010000002.1"/>
</dbReference>
<dbReference type="AlphaFoldDB" id="A0AAV3SYR1"/>
<accession>A0AAV3SYR1</accession>
<reference evidence="2 3" key="1">
    <citation type="journal article" date="2019" name="Int. J. Syst. Evol. Microbiol.">
        <title>The Global Catalogue of Microorganisms (GCM) 10K type strain sequencing project: providing services to taxonomists for standard genome sequencing and annotation.</title>
        <authorList>
            <consortium name="The Broad Institute Genomics Platform"/>
            <consortium name="The Broad Institute Genome Sequencing Center for Infectious Disease"/>
            <person name="Wu L."/>
            <person name="Ma J."/>
        </authorList>
    </citation>
    <scope>NUCLEOTIDE SEQUENCE [LARGE SCALE GENOMIC DNA]</scope>
    <source>
        <strain evidence="2 3">JCM 16327</strain>
    </source>
</reference>
<proteinExistence type="predicted"/>
<evidence type="ECO:0000256" key="1">
    <source>
        <dbReference type="SAM" id="MobiDB-lite"/>
    </source>
</evidence>
<evidence type="ECO:0008006" key="4">
    <source>
        <dbReference type="Google" id="ProtNLM"/>
    </source>
</evidence>
<organism evidence="2 3">
    <name type="scientific">Salarchaeum japonicum</name>
    <dbReference type="NCBI Taxonomy" id="555573"/>
    <lineage>
        <taxon>Archaea</taxon>
        <taxon>Methanobacteriati</taxon>
        <taxon>Methanobacteriota</taxon>
        <taxon>Stenosarchaea group</taxon>
        <taxon>Halobacteria</taxon>
        <taxon>Halobacteriales</taxon>
        <taxon>Halobacteriaceae</taxon>
    </lineage>
</organism>
<gene>
    <name evidence="2" type="ORF">GCM10009019_09160</name>
</gene>
<sequence length="264" mass="29428">MTHLLLGGVSGWGKSINAQAWLERNLAEFDHAVILDYKDEYRGVVKAGLASWVGVDAELARLSVAGWQKLLQNNPRLVLARAVDVETWRTVANRVAAALLELDGSGLFAFDEAHFVASQRKGTPDRVIEVATTGRSMGVSSIAITQRLQKLDEDYLSQCNEKILGGFTSERDRKKLDVEYSVDVHNPERTAAIRGLPEELHADDDGPVPVRRWTNENGQTTGSEWIYSNDRGERQRLDTTGLPDRMETTHYGPEGQHLDMPEYA</sequence>
<dbReference type="Proteomes" id="UP001500194">
    <property type="component" value="Unassembled WGS sequence"/>
</dbReference>
<dbReference type="GeneID" id="68571958"/>
<dbReference type="EMBL" id="BAAADU010000002">
    <property type="protein sequence ID" value="GAA0648726.1"/>
    <property type="molecule type" value="Genomic_DNA"/>
</dbReference>
<feature type="region of interest" description="Disordered" evidence="1">
    <location>
        <begin position="199"/>
        <end position="264"/>
    </location>
</feature>
<dbReference type="InterPro" id="IPR027417">
    <property type="entry name" value="P-loop_NTPase"/>
</dbReference>
<dbReference type="SUPFAM" id="SSF52540">
    <property type="entry name" value="P-loop containing nucleoside triphosphate hydrolases"/>
    <property type="match status" value="1"/>
</dbReference>
<name>A0AAV3SYR1_9EURY</name>